<proteinExistence type="predicted"/>
<accession>A0A382PQG2</accession>
<reference evidence="1" key="1">
    <citation type="submission" date="2018-05" db="EMBL/GenBank/DDBJ databases">
        <authorList>
            <person name="Lanie J.A."/>
            <person name="Ng W.-L."/>
            <person name="Kazmierczak K.M."/>
            <person name="Andrzejewski T.M."/>
            <person name="Davidsen T.M."/>
            <person name="Wayne K.J."/>
            <person name="Tettelin H."/>
            <person name="Glass J.I."/>
            <person name="Rusch D."/>
            <person name="Podicherti R."/>
            <person name="Tsui H.-C.T."/>
            <person name="Winkler M.E."/>
        </authorList>
    </citation>
    <scope>NUCLEOTIDE SEQUENCE</scope>
</reference>
<gene>
    <name evidence="1" type="ORF">METZ01_LOCUS328418</name>
</gene>
<organism evidence="1">
    <name type="scientific">marine metagenome</name>
    <dbReference type="NCBI Taxonomy" id="408172"/>
    <lineage>
        <taxon>unclassified sequences</taxon>
        <taxon>metagenomes</taxon>
        <taxon>ecological metagenomes</taxon>
    </lineage>
</organism>
<dbReference type="AlphaFoldDB" id="A0A382PQG2"/>
<name>A0A382PQG2_9ZZZZ</name>
<sequence>MAGVFSPTTFLAQLAGGGALQSLFQVTITVPTALSNTDGVAVYPYMTKGATFPESTITATPISYMGREIQIPGNRESTQWVNTVYNDENFAVRHMLDDWTQNLNSGHANSRKTNWTIPSIYTGTLKVIGYGKATTPPDPDDSASVETPTTIATYKFHGVWPSSVGEVTLDWETNEIQEYEVTWEYAYHTREYA</sequence>
<protein>
    <submittedName>
        <fullName evidence="1">Uncharacterized protein</fullName>
    </submittedName>
</protein>
<evidence type="ECO:0000313" key="1">
    <source>
        <dbReference type="EMBL" id="SVC75564.1"/>
    </source>
</evidence>
<dbReference type="EMBL" id="UINC01109023">
    <property type="protein sequence ID" value="SVC75564.1"/>
    <property type="molecule type" value="Genomic_DNA"/>
</dbReference>